<name>A0ABS3DFQ2_9BACT</name>
<reference evidence="2 3" key="1">
    <citation type="submission" date="2021-02" db="EMBL/GenBank/DDBJ databases">
        <title>De Novo genome assembly of isolated myxobacteria.</title>
        <authorList>
            <person name="Stevens D.C."/>
        </authorList>
    </citation>
    <scope>NUCLEOTIDE SEQUENCE [LARGE SCALE GENOMIC DNA]</scope>
    <source>
        <strain evidence="2 3">ATCC 29039</strain>
    </source>
</reference>
<protein>
    <recommendedName>
        <fullName evidence="4">DUF4382 domain-containing protein</fullName>
    </recommendedName>
</protein>
<dbReference type="RefSeq" id="WP_207053726.1">
    <property type="nucleotide sequence ID" value="NZ_JAFIMU010000007.1"/>
</dbReference>
<proteinExistence type="predicted"/>
<accession>A0ABS3DFQ2</accession>
<sequence>MTLGLSGCNTGTHTRLIFSLDANLLGASSGMAPASSVRAMTSPPTPPDIKSGDGMRFHLVDASVRVSDIRLELAGGLGCDDVRARLPEGTGCVQSEGSPATVTLAGPFGINLPSGEASGAVMELPPGTYRRIAFVLGKNGFTAQTVHAGDAAWGMDLDLPEGTAMSFEAASDLTLEEGGSLRVMFDQDAWLKELPLSACYENGDWPRPGPKRSLDEVGGECQGAGDRARDAIRTQVKLQTRSF</sequence>
<evidence type="ECO:0000256" key="1">
    <source>
        <dbReference type="SAM" id="MobiDB-lite"/>
    </source>
</evidence>
<keyword evidence="3" id="KW-1185">Reference proteome</keyword>
<organism evidence="2 3">
    <name type="scientific">Corallococcus macrosporus</name>
    <dbReference type="NCBI Taxonomy" id="35"/>
    <lineage>
        <taxon>Bacteria</taxon>
        <taxon>Pseudomonadati</taxon>
        <taxon>Myxococcota</taxon>
        <taxon>Myxococcia</taxon>
        <taxon>Myxococcales</taxon>
        <taxon>Cystobacterineae</taxon>
        <taxon>Myxococcaceae</taxon>
        <taxon>Corallococcus</taxon>
    </lineage>
</organism>
<evidence type="ECO:0000313" key="3">
    <source>
        <dbReference type="Proteomes" id="UP000664052"/>
    </source>
</evidence>
<gene>
    <name evidence="2" type="ORF">JYK02_21840</name>
</gene>
<evidence type="ECO:0008006" key="4">
    <source>
        <dbReference type="Google" id="ProtNLM"/>
    </source>
</evidence>
<evidence type="ECO:0000313" key="2">
    <source>
        <dbReference type="EMBL" id="MBN8230158.1"/>
    </source>
</evidence>
<dbReference type="Proteomes" id="UP000664052">
    <property type="component" value="Unassembled WGS sequence"/>
</dbReference>
<comment type="caution">
    <text evidence="2">The sequence shown here is derived from an EMBL/GenBank/DDBJ whole genome shotgun (WGS) entry which is preliminary data.</text>
</comment>
<dbReference type="EMBL" id="JAFIMU010000007">
    <property type="protein sequence ID" value="MBN8230158.1"/>
    <property type="molecule type" value="Genomic_DNA"/>
</dbReference>
<feature type="region of interest" description="Disordered" evidence="1">
    <location>
        <begin position="205"/>
        <end position="228"/>
    </location>
</feature>